<comment type="caution">
    <text evidence="1">The sequence shown here is derived from an EMBL/GenBank/DDBJ whole genome shotgun (WGS) entry which is preliminary data.</text>
</comment>
<proteinExistence type="predicted"/>
<organism evidence="1 2">
    <name type="scientific">Acaulospora colombiana</name>
    <dbReference type="NCBI Taxonomy" id="27376"/>
    <lineage>
        <taxon>Eukaryota</taxon>
        <taxon>Fungi</taxon>
        <taxon>Fungi incertae sedis</taxon>
        <taxon>Mucoromycota</taxon>
        <taxon>Glomeromycotina</taxon>
        <taxon>Glomeromycetes</taxon>
        <taxon>Diversisporales</taxon>
        <taxon>Acaulosporaceae</taxon>
        <taxon>Acaulospora</taxon>
    </lineage>
</organism>
<evidence type="ECO:0000313" key="2">
    <source>
        <dbReference type="Proteomes" id="UP000789525"/>
    </source>
</evidence>
<sequence length="495" mass="57700">ICKHLRNVIDGSIELQLRITLVIDGWLLAYRGTGPSKDIIDYQKRRREHMEQMNYSDSWTSKSEITGQFEVCDGILAESVDINEERRTFRSVRYQEIVSPRQKNNPWKKEWEDLGMEITDFSFWAHADLQMLMEPRDDNTTRRIHFRTISTNAIHPEAKSPYLDLYQSDCPVWEKCNTVAFEDRVVFHFTDTQDDVRRAAGLVLDCFEGVISMDYMPIADLAFLSRDEVLLLFNGEDEEDKVTLGVYSVPLKRIVCRCRFPFAYLPYIAFFLTRPESRFGEKCPSSMAKMVMPDPIVNILGISFHLKPGDRSYCCVVLSVDAFTRTYQSLLEKYPDREVFDWEEWGPSTTRWLPYYDINHAGNPNIFGSRMLTWGRANAIDPRSYDDLNLLLLDFNPRPIRKGAVTTIEERYHVLVVDQETLWVDPHGQFTVTSSLPYRAFVTSWLPRHSYFRFDGSTIMGRGYKEYGFYSFLPLQDDATDKIDEALEDINLSAY</sequence>
<evidence type="ECO:0000313" key="1">
    <source>
        <dbReference type="EMBL" id="CAG8672723.1"/>
    </source>
</evidence>
<name>A0ACA9NR85_9GLOM</name>
<keyword evidence="2" id="KW-1185">Reference proteome</keyword>
<dbReference type="EMBL" id="CAJVPT010024920">
    <property type="protein sequence ID" value="CAG8672723.1"/>
    <property type="molecule type" value="Genomic_DNA"/>
</dbReference>
<feature type="non-terminal residue" evidence="1">
    <location>
        <position position="1"/>
    </location>
</feature>
<reference evidence="1" key="1">
    <citation type="submission" date="2021-06" db="EMBL/GenBank/DDBJ databases">
        <authorList>
            <person name="Kallberg Y."/>
            <person name="Tangrot J."/>
            <person name="Rosling A."/>
        </authorList>
    </citation>
    <scope>NUCLEOTIDE SEQUENCE</scope>
    <source>
        <strain evidence="1">CL356</strain>
    </source>
</reference>
<accession>A0ACA9NR85</accession>
<protein>
    <submittedName>
        <fullName evidence="1">4688_t:CDS:1</fullName>
    </submittedName>
</protein>
<dbReference type="Proteomes" id="UP000789525">
    <property type="component" value="Unassembled WGS sequence"/>
</dbReference>
<gene>
    <name evidence="1" type="ORF">ACOLOM_LOCUS9020</name>
</gene>